<evidence type="ECO:0000256" key="1">
    <source>
        <dbReference type="SAM" id="Phobius"/>
    </source>
</evidence>
<dbReference type="RefSeq" id="WP_165983782.1">
    <property type="nucleotide sequence ID" value="NZ_SCWF01000016.1"/>
</dbReference>
<accession>A0A4R6BVR1</accession>
<feature type="transmembrane region" description="Helical" evidence="1">
    <location>
        <begin position="63"/>
        <end position="84"/>
    </location>
</feature>
<evidence type="ECO:0000313" key="2">
    <source>
        <dbReference type="EMBL" id="TDM12461.1"/>
    </source>
</evidence>
<comment type="caution">
    <text evidence="2">The sequence shown here is derived from an EMBL/GenBank/DDBJ whole genome shotgun (WGS) entry which is preliminary data.</text>
</comment>
<sequence length="91" mass="10430">MPNSESFLLYSLMGFILGAASVIYSYSDWPFSKQIVIHFLIMVVTILPLLLIWQIYFTGHAHFTKVLASFLKVGFIFIIITVILKKTGKMR</sequence>
<keyword evidence="1" id="KW-0812">Transmembrane</keyword>
<dbReference type="Pfam" id="PF11457">
    <property type="entry name" value="DUF3021"/>
    <property type="match status" value="1"/>
</dbReference>
<feature type="transmembrane region" description="Helical" evidence="1">
    <location>
        <begin position="6"/>
        <end position="24"/>
    </location>
</feature>
<evidence type="ECO:0000313" key="3">
    <source>
        <dbReference type="Proteomes" id="UP000294843"/>
    </source>
</evidence>
<keyword evidence="1" id="KW-0472">Membrane</keyword>
<dbReference type="InterPro" id="IPR021560">
    <property type="entry name" value="DUF3021"/>
</dbReference>
<dbReference type="Proteomes" id="UP000294843">
    <property type="component" value="Unassembled WGS sequence"/>
</dbReference>
<dbReference type="AlphaFoldDB" id="A0A4R6BVR1"/>
<keyword evidence="1" id="KW-1133">Transmembrane helix</keyword>
<dbReference type="EMBL" id="SCWF01000016">
    <property type="protein sequence ID" value="TDM12461.1"/>
    <property type="molecule type" value="Genomic_DNA"/>
</dbReference>
<organism evidence="2 3">
    <name type="scientific">Macrococcus bovicus</name>
    <dbReference type="NCBI Taxonomy" id="69968"/>
    <lineage>
        <taxon>Bacteria</taxon>
        <taxon>Bacillati</taxon>
        <taxon>Bacillota</taxon>
        <taxon>Bacilli</taxon>
        <taxon>Bacillales</taxon>
        <taxon>Staphylococcaceae</taxon>
        <taxon>Macrococcus</taxon>
    </lineage>
</organism>
<protein>
    <submittedName>
        <fullName evidence="2">DUF3021 family protein</fullName>
    </submittedName>
</protein>
<proteinExistence type="predicted"/>
<feature type="transmembrane region" description="Helical" evidence="1">
    <location>
        <begin position="36"/>
        <end position="57"/>
    </location>
</feature>
<gene>
    <name evidence="2" type="ORF">ERX55_10665</name>
</gene>
<keyword evidence="3" id="KW-1185">Reference proteome</keyword>
<name>A0A4R6BVR1_9STAP</name>
<reference evidence="2 3" key="1">
    <citation type="submission" date="2019-01" db="EMBL/GenBank/DDBJ databases">
        <title>Draft genome sequences of the type strains of six Macrococcus species.</title>
        <authorList>
            <person name="Mazhar S."/>
            <person name="Altermann E."/>
            <person name="Hill C."/>
            <person name="Mcauliffe O."/>
        </authorList>
    </citation>
    <scope>NUCLEOTIDE SEQUENCE [LARGE SCALE GENOMIC DNA]</scope>
    <source>
        <strain evidence="2 3">ATCC 51825</strain>
    </source>
</reference>